<evidence type="ECO:0000313" key="2">
    <source>
        <dbReference type="EMBL" id="MBC5753910.1"/>
    </source>
</evidence>
<gene>
    <name evidence="2" type="ORF">H8Z76_07695</name>
</gene>
<protein>
    <submittedName>
        <fullName evidence="2">Glycosyltransferase family 1 protein</fullName>
    </submittedName>
</protein>
<comment type="caution">
    <text evidence="2">The sequence shown here is derived from an EMBL/GenBank/DDBJ whole genome shotgun (WGS) entry which is preliminary data.</text>
</comment>
<dbReference type="InterPro" id="IPR055259">
    <property type="entry name" value="YkvP/CgeB_Glyco_trans-like"/>
</dbReference>
<evidence type="ECO:0000259" key="1">
    <source>
        <dbReference type="Pfam" id="PF13524"/>
    </source>
</evidence>
<organism evidence="2 3">
    <name type="scientific">Roseburia yibonii</name>
    <dbReference type="NCBI Taxonomy" id="2763063"/>
    <lineage>
        <taxon>Bacteria</taxon>
        <taxon>Bacillati</taxon>
        <taxon>Bacillota</taxon>
        <taxon>Clostridia</taxon>
        <taxon>Lachnospirales</taxon>
        <taxon>Lachnospiraceae</taxon>
        <taxon>Roseburia</taxon>
    </lineage>
</organism>
<proteinExistence type="predicted"/>
<feature type="domain" description="Spore protein YkvP/CgeB glycosyl transferase-like" evidence="1">
    <location>
        <begin position="250"/>
        <end position="395"/>
    </location>
</feature>
<dbReference type="EMBL" id="JACOQH010000004">
    <property type="protein sequence ID" value="MBC5753910.1"/>
    <property type="molecule type" value="Genomic_DNA"/>
</dbReference>
<name>A0ABR7IAJ7_9FIRM</name>
<dbReference type="Pfam" id="PF13524">
    <property type="entry name" value="Glyco_trans_1_2"/>
    <property type="match status" value="1"/>
</dbReference>
<keyword evidence="3" id="KW-1185">Reference proteome</keyword>
<dbReference type="Proteomes" id="UP000621540">
    <property type="component" value="Unassembled WGS sequence"/>
</dbReference>
<sequence length="400" mass="46189">MAEIHKIILFRGAIETLSYFSRQLEVHFKEKGCAVFWVDMSNAKESAKKLAKFCKPKGTAMITFNFIGLGGEEAFVWEKGETIWEAMQVKCLNLLVDHPLYYHKYLEKKHPGMTVFCLDRQHVAFIREFYPWNEVHFLPTAGNLLLRDPGEAASKESLIPYLERKYDVIFIGNYAPLPDLAKHFPMQSKEYIDYYYRIIDDMIAHTDLSLHEALIKNLREEIGELSTEDLKTGMVSMVFLDLYVRTYFRAKAVCALAEAGINVHLFGKDWDKLICAKRENLIWCGGQVDSAECVRAVQNGRICLNVMPWFKDGVHDRIFTAMLNGSVALTDDSIYLRELFSDGKELRFFALKQIERLPEIVKELLDDPETAERIAAEGYEAAWKAHTWEKRAEVLDAYLR</sequence>
<evidence type="ECO:0000313" key="3">
    <source>
        <dbReference type="Proteomes" id="UP000621540"/>
    </source>
</evidence>
<dbReference type="RefSeq" id="WP_186982141.1">
    <property type="nucleotide sequence ID" value="NZ_JACOQH010000004.1"/>
</dbReference>
<reference evidence="2 3" key="1">
    <citation type="submission" date="2020-08" db="EMBL/GenBank/DDBJ databases">
        <title>Genome public.</title>
        <authorList>
            <person name="Liu C."/>
            <person name="Sun Q."/>
        </authorList>
    </citation>
    <scope>NUCLEOTIDE SEQUENCE [LARGE SCALE GENOMIC DNA]</scope>
    <source>
        <strain evidence="2 3">BX0805</strain>
    </source>
</reference>
<accession>A0ABR7IAJ7</accession>
<dbReference type="SUPFAM" id="SSF53756">
    <property type="entry name" value="UDP-Glycosyltransferase/glycogen phosphorylase"/>
    <property type="match status" value="1"/>
</dbReference>